<name>A0ABM4KVC7_EQUPR</name>
<reference evidence="2" key="1">
    <citation type="submission" date="2025-08" db="UniProtKB">
        <authorList>
            <consortium name="RefSeq"/>
        </authorList>
    </citation>
    <scope>IDENTIFICATION</scope>
    <source>
        <tissue evidence="2">Blood</tissue>
    </source>
</reference>
<protein>
    <submittedName>
        <fullName evidence="2">Atypical chemokine receptor 4 isoform X3</fullName>
    </submittedName>
</protein>
<evidence type="ECO:0000313" key="1">
    <source>
        <dbReference type="Proteomes" id="UP001652662"/>
    </source>
</evidence>
<dbReference type="Gene3D" id="1.20.1270.10">
    <property type="match status" value="1"/>
</dbReference>
<dbReference type="RefSeq" id="XP_070432158.1">
    <property type="nucleotide sequence ID" value="XM_070576057.1"/>
</dbReference>
<organism evidence="1 2">
    <name type="scientific">Equus przewalskii</name>
    <name type="common">Przewalski's horse</name>
    <name type="synonym">Equus caballus przewalskii</name>
    <dbReference type="NCBI Taxonomy" id="9798"/>
    <lineage>
        <taxon>Eukaryota</taxon>
        <taxon>Metazoa</taxon>
        <taxon>Chordata</taxon>
        <taxon>Craniata</taxon>
        <taxon>Vertebrata</taxon>
        <taxon>Euteleostomi</taxon>
        <taxon>Mammalia</taxon>
        <taxon>Eutheria</taxon>
        <taxon>Laurasiatheria</taxon>
        <taxon>Perissodactyla</taxon>
        <taxon>Equidae</taxon>
        <taxon>Equus</taxon>
    </lineage>
</organism>
<evidence type="ECO:0000313" key="2">
    <source>
        <dbReference type="RefSeq" id="XP_070432158.1"/>
    </source>
</evidence>
<dbReference type="Proteomes" id="UP001652662">
    <property type="component" value="Chromosome 15"/>
</dbReference>
<gene>
    <name evidence="2" type="primary">ACKR4</name>
</gene>
<dbReference type="InterPro" id="IPR029048">
    <property type="entry name" value="HSP70_C_sf"/>
</dbReference>
<proteinExistence type="predicted"/>
<keyword evidence="1" id="KW-1185">Reference proteome</keyword>
<sequence>MLKRIKDEVKQKILKKCNRIIEWLAKNQITKKEQFNFSRKSWRQSETPALSQCTREQLTEPASFLLVAHMGILLHRLVNLSSDSCCFTLMLFDFANMFHLQKTSWKQF</sequence>
<accession>A0ABM4KVC7</accession>
<keyword evidence="2" id="KW-0675">Receptor</keyword>
<dbReference type="GeneID" id="103560329"/>
<dbReference type="SUPFAM" id="SSF100934">
    <property type="entry name" value="Heat shock protein 70kD (HSP70), C-terminal subdomain"/>
    <property type="match status" value="1"/>
</dbReference>